<feature type="domain" description="RNA-binding S4" evidence="6">
    <location>
        <begin position="11"/>
        <end position="49"/>
    </location>
</feature>
<dbReference type="InterPro" id="IPR013845">
    <property type="entry name" value="Ribosomal_eS4_central_region"/>
</dbReference>
<evidence type="ECO:0000256" key="1">
    <source>
        <dbReference type="ARBA" id="ARBA00022730"/>
    </source>
</evidence>
<dbReference type="EMBL" id="BARS01017714">
    <property type="protein sequence ID" value="GAF86921.1"/>
    <property type="molecule type" value="Genomic_DNA"/>
</dbReference>
<sequence>MTLGILLREVLGYAENMREVKVILSAGQVLVDGRVRKNQRFPVGLMDVIHISTSGDKFRLLPKKGGGLRRVNIDDKETGYKLCRIEKK</sequence>
<keyword evidence="4" id="KW-0687">Ribonucleoprotein</keyword>
<dbReference type="GO" id="GO:0006412">
    <property type="term" value="P:translation"/>
    <property type="evidence" value="ECO:0007669"/>
    <property type="project" value="InterPro"/>
</dbReference>
<evidence type="ECO:0000259" key="5">
    <source>
        <dbReference type="Pfam" id="PF00900"/>
    </source>
</evidence>
<feature type="domain" description="Small ribosomal subunit protein eS4 central region" evidence="5">
    <location>
        <begin position="55"/>
        <end position="88"/>
    </location>
</feature>
<keyword evidence="2" id="KW-0694">RNA-binding</keyword>
<keyword evidence="1" id="KW-0699">rRNA-binding</keyword>
<dbReference type="InterPro" id="IPR036986">
    <property type="entry name" value="S4_RNA-bd_sf"/>
</dbReference>
<dbReference type="InterPro" id="IPR000876">
    <property type="entry name" value="Ribosomal_eS4"/>
</dbReference>
<name>X0TI12_9ZZZZ</name>
<evidence type="ECO:0000259" key="6">
    <source>
        <dbReference type="Pfam" id="PF01479"/>
    </source>
</evidence>
<dbReference type="PROSITE" id="PS50889">
    <property type="entry name" value="S4"/>
    <property type="match status" value="1"/>
</dbReference>
<organism evidence="7">
    <name type="scientific">marine sediment metagenome</name>
    <dbReference type="NCBI Taxonomy" id="412755"/>
    <lineage>
        <taxon>unclassified sequences</taxon>
        <taxon>metagenomes</taxon>
        <taxon>ecological metagenomes</taxon>
    </lineage>
</organism>
<gene>
    <name evidence="7" type="ORF">S01H1_28934</name>
</gene>
<accession>X0TI12</accession>
<dbReference type="Gene3D" id="3.10.290.10">
    <property type="entry name" value="RNA-binding S4 domain"/>
    <property type="match status" value="1"/>
</dbReference>
<dbReference type="Pfam" id="PF00900">
    <property type="entry name" value="Ribosomal_S4e"/>
    <property type="match status" value="1"/>
</dbReference>
<protein>
    <submittedName>
        <fullName evidence="7">Uncharacterized protein</fullName>
    </submittedName>
</protein>
<dbReference type="CDD" id="cd00165">
    <property type="entry name" value="S4"/>
    <property type="match status" value="1"/>
</dbReference>
<dbReference type="GO" id="GO:0003735">
    <property type="term" value="F:structural constituent of ribosome"/>
    <property type="evidence" value="ECO:0007669"/>
    <property type="project" value="InterPro"/>
</dbReference>
<dbReference type="SUPFAM" id="SSF55174">
    <property type="entry name" value="Alpha-L RNA-binding motif"/>
    <property type="match status" value="1"/>
</dbReference>
<dbReference type="PANTHER" id="PTHR11581">
    <property type="entry name" value="30S/40S RIBOSOMAL PROTEIN S4"/>
    <property type="match status" value="1"/>
</dbReference>
<dbReference type="GO" id="GO:0019843">
    <property type="term" value="F:rRNA binding"/>
    <property type="evidence" value="ECO:0007669"/>
    <property type="project" value="UniProtKB-KW"/>
</dbReference>
<comment type="caution">
    <text evidence="7">The sequence shown here is derived from an EMBL/GenBank/DDBJ whole genome shotgun (WGS) entry which is preliminary data.</text>
</comment>
<dbReference type="AlphaFoldDB" id="X0TI12"/>
<dbReference type="InterPro" id="IPR002942">
    <property type="entry name" value="S4_RNA-bd"/>
</dbReference>
<reference evidence="7" key="1">
    <citation type="journal article" date="2014" name="Front. Microbiol.">
        <title>High frequency of phylogenetically diverse reductive dehalogenase-homologous genes in deep subseafloor sedimentary metagenomes.</title>
        <authorList>
            <person name="Kawai M."/>
            <person name="Futagami T."/>
            <person name="Toyoda A."/>
            <person name="Takaki Y."/>
            <person name="Nishi S."/>
            <person name="Hori S."/>
            <person name="Arai W."/>
            <person name="Tsubouchi T."/>
            <person name="Morono Y."/>
            <person name="Uchiyama I."/>
            <person name="Ito T."/>
            <person name="Fujiyama A."/>
            <person name="Inagaki F."/>
            <person name="Takami H."/>
        </authorList>
    </citation>
    <scope>NUCLEOTIDE SEQUENCE</scope>
    <source>
        <strain evidence="7">Expedition CK06-06</strain>
    </source>
</reference>
<keyword evidence="3" id="KW-0689">Ribosomal protein</keyword>
<evidence type="ECO:0000256" key="3">
    <source>
        <dbReference type="ARBA" id="ARBA00022980"/>
    </source>
</evidence>
<evidence type="ECO:0000256" key="2">
    <source>
        <dbReference type="ARBA" id="ARBA00022884"/>
    </source>
</evidence>
<evidence type="ECO:0000313" key="7">
    <source>
        <dbReference type="EMBL" id="GAF86921.1"/>
    </source>
</evidence>
<proteinExistence type="predicted"/>
<feature type="non-terminal residue" evidence="7">
    <location>
        <position position="88"/>
    </location>
</feature>
<dbReference type="PANTHER" id="PTHR11581:SF0">
    <property type="entry name" value="SMALL RIBOSOMAL SUBUNIT PROTEIN ES4"/>
    <property type="match status" value="1"/>
</dbReference>
<evidence type="ECO:0000256" key="4">
    <source>
        <dbReference type="ARBA" id="ARBA00023274"/>
    </source>
</evidence>
<dbReference type="GO" id="GO:0022627">
    <property type="term" value="C:cytosolic small ribosomal subunit"/>
    <property type="evidence" value="ECO:0007669"/>
    <property type="project" value="TreeGrafter"/>
</dbReference>
<dbReference type="Pfam" id="PF01479">
    <property type="entry name" value="S4"/>
    <property type="match status" value="1"/>
</dbReference>